<evidence type="ECO:0000313" key="2">
    <source>
        <dbReference type="Proteomes" id="UP001145114"/>
    </source>
</evidence>
<comment type="caution">
    <text evidence="1">The sequence shown here is derived from an EMBL/GenBank/DDBJ whole genome shotgun (WGS) entry which is preliminary data.</text>
</comment>
<protein>
    <submittedName>
        <fullName evidence="1">Uncharacterized protein</fullName>
    </submittedName>
</protein>
<gene>
    <name evidence="1" type="ORF">EV182_000177</name>
</gene>
<dbReference type="Proteomes" id="UP001145114">
    <property type="component" value="Unassembled WGS sequence"/>
</dbReference>
<keyword evidence="2" id="KW-1185">Reference proteome</keyword>
<name>A0ACC1HVM3_9FUNG</name>
<accession>A0ACC1HVM3</accession>
<organism evidence="1 2">
    <name type="scientific">Spiromyces aspiralis</name>
    <dbReference type="NCBI Taxonomy" id="68401"/>
    <lineage>
        <taxon>Eukaryota</taxon>
        <taxon>Fungi</taxon>
        <taxon>Fungi incertae sedis</taxon>
        <taxon>Zoopagomycota</taxon>
        <taxon>Kickxellomycotina</taxon>
        <taxon>Kickxellomycetes</taxon>
        <taxon>Kickxellales</taxon>
        <taxon>Kickxellaceae</taxon>
        <taxon>Spiromyces</taxon>
    </lineage>
</organism>
<reference evidence="1" key="1">
    <citation type="submission" date="2022-06" db="EMBL/GenBank/DDBJ databases">
        <title>Phylogenomic reconstructions and comparative analyses of Kickxellomycotina fungi.</title>
        <authorList>
            <person name="Reynolds N.K."/>
            <person name="Stajich J.E."/>
            <person name="Barry K."/>
            <person name="Grigoriev I.V."/>
            <person name="Crous P."/>
            <person name="Smith M.E."/>
        </authorList>
    </citation>
    <scope>NUCLEOTIDE SEQUENCE</scope>
    <source>
        <strain evidence="1">RSA 2271</strain>
    </source>
</reference>
<evidence type="ECO:0000313" key="1">
    <source>
        <dbReference type="EMBL" id="KAJ1680342.1"/>
    </source>
</evidence>
<sequence>MTLLIISSYSCVLWVFGTIPVSAGQNSYDRFLNFFILKLFSVRAILNTEWGDLIVWASCYWVFGLLHMFAGLCRDYFNYNNRYQMRAHIQWRILVTLIGLISTTAAFSAWCYVYLQPLFRLLVVEALTIHLDLLQTLVKYLTFFWEYYVGTSQGSSDDVVCMFEYLTDIAIIMLALAHYLHIFVISGFSLNVINMLFLLNARNLFSKLSTKVCGLSAFRQVTQFPDATKIEIIEFNDNCAICCDELITAKKLPCSHLFHRTCLRAWLERDPSCPTCRRRLPSSETREWLSQLNDTSNEHGADLVLATPGIHNGPTFTLTVDYFDMPLSFTVNKVSAGAAGNCRQGIVRLIARDPGPSSPGADAATVELQTPNFLLYTVQGLQPHLTPQVAEELRQVPPISRVNLEEFLDKDIPSSSKYPLGLKRFLGVSSHASILLLDIFDPLNNRRSIKPSNTTLGIDTEGGLRRLSPRDLAGIVEERYRSDLFVLPADYVFEDAGNLLAGGKRAQKSVDRSIRWTNEYVDQAQKLQRSAVWFAPLMGSNNLQQRKRSAEFVAKLPEVSGYVVNETGLRGIGFDEKLELAKYSLQFIDERKPRYMVGVSSPDEVLEAVSGGIDLFDAVYPFAVTEQGFASTYVFGNAQEQAAVDPKEASRGHIDLWGQEMFDQIKPLVNGCSCFTCRNHTRSYIHHLLMTHEMLATVLLQIHNMHWYSLFFESLRASLDAGSFDRFKRDFLSRYRPNGDDSDGQQKPHHLLYELTLLHSQTVTPTTKAGYNKFGRRPPESEDKHSTNGSAIPTTCSH</sequence>
<dbReference type="EMBL" id="JAMZIH010000005">
    <property type="protein sequence ID" value="KAJ1680342.1"/>
    <property type="molecule type" value="Genomic_DNA"/>
</dbReference>
<proteinExistence type="predicted"/>